<evidence type="ECO:0000259" key="10">
    <source>
        <dbReference type="PROSITE" id="PS51471"/>
    </source>
</evidence>
<comment type="catalytic activity">
    <reaction evidence="8">
        <text>an N(6)-methyladenosine in mRNA + 2-oxoglutarate + O2 = an adenosine in mRNA + formaldehyde + succinate + CO2</text>
        <dbReference type="Rhea" id="RHEA:49520"/>
        <dbReference type="Rhea" id="RHEA-COMP:12414"/>
        <dbReference type="Rhea" id="RHEA-COMP:12417"/>
        <dbReference type="ChEBI" id="CHEBI:15379"/>
        <dbReference type="ChEBI" id="CHEBI:16526"/>
        <dbReference type="ChEBI" id="CHEBI:16810"/>
        <dbReference type="ChEBI" id="CHEBI:16842"/>
        <dbReference type="ChEBI" id="CHEBI:30031"/>
        <dbReference type="ChEBI" id="CHEBI:74411"/>
        <dbReference type="ChEBI" id="CHEBI:74449"/>
        <dbReference type="EC" id="1.14.11.53"/>
    </reaction>
    <physiologicalReaction direction="left-to-right" evidence="8">
        <dbReference type="Rhea" id="RHEA:49521"/>
    </physiologicalReaction>
</comment>
<dbReference type="OrthoDB" id="6614653at2759"/>
<organism evidence="11 12">
    <name type="scientific">Pseudovirgaria hyperparasitica</name>
    <dbReference type="NCBI Taxonomy" id="470096"/>
    <lineage>
        <taxon>Eukaryota</taxon>
        <taxon>Fungi</taxon>
        <taxon>Dikarya</taxon>
        <taxon>Ascomycota</taxon>
        <taxon>Pezizomycotina</taxon>
        <taxon>Dothideomycetes</taxon>
        <taxon>Dothideomycetes incertae sedis</taxon>
        <taxon>Acrospermales</taxon>
        <taxon>Acrospermaceae</taxon>
        <taxon>Pseudovirgaria</taxon>
    </lineage>
</organism>
<dbReference type="Gene3D" id="2.60.120.590">
    <property type="entry name" value="Alpha-ketoglutarate-dependent dioxygenase AlkB-like"/>
    <property type="match status" value="1"/>
</dbReference>
<name>A0A6A6WBM7_9PEZI</name>
<gene>
    <name evidence="11" type="ORF">EJ05DRAFT_483995</name>
</gene>
<dbReference type="GO" id="GO:0005634">
    <property type="term" value="C:nucleus"/>
    <property type="evidence" value="ECO:0007669"/>
    <property type="project" value="TreeGrafter"/>
</dbReference>
<evidence type="ECO:0000256" key="2">
    <source>
        <dbReference type="ARBA" id="ARBA00012931"/>
    </source>
</evidence>
<sequence>MDALSGLDAHQKPPEDIRLVYKSYQKMKVAALDWDENLLDFKRELSKTHKSKVKVLHTLDYEHLQGIFQQFTGEVVDVSNRACEKKATIPASIPVYEHDDCPGLRIIPSAIPLSTQRVLLDRLLHRDLVNPRHMTNVHLHHHLIQPASGQSFFSLPPEPVPVYRPKDPAVHGPLTLESLLNRKLRWVTLGGQYDWTRKRYPTSEPPPFPDDIARLLRGLCPDILPEAAICNLYTPGDTLSLHRDVSEQCAAPLLSLSIGCDAIFILSALKDRGTPMETTYPPATIKLHSGDIVVMSGPSRFAWHGIPKVIADTCPEALSEWPSFECDSTSSIGVRPFSQWSGWLKRKRINLNVRQMFAGE</sequence>
<feature type="binding site" evidence="9">
    <location>
        <position position="244"/>
    </location>
    <ligand>
        <name>Fe cation</name>
        <dbReference type="ChEBI" id="CHEBI:24875"/>
        <note>catalytic</note>
    </ligand>
</feature>
<comment type="cofactor">
    <cofactor evidence="9">
        <name>Fe(2+)</name>
        <dbReference type="ChEBI" id="CHEBI:29033"/>
    </cofactor>
    <text evidence="9">Binds 1 Fe(2+) ion per subunit.</text>
</comment>
<dbReference type="PANTHER" id="PTHR16557:SF2">
    <property type="entry name" value="NUCLEIC ACID DIOXYGENASE ALKBH1"/>
    <property type="match status" value="1"/>
</dbReference>
<dbReference type="EC" id="1.14.11.53" evidence="2"/>
<dbReference type="InterPro" id="IPR005123">
    <property type="entry name" value="Oxoglu/Fe-dep_dioxygenase_dom"/>
</dbReference>
<evidence type="ECO:0000256" key="5">
    <source>
        <dbReference type="ARBA" id="ARBA00023002"/>
    </source>
</evidence>
<evidence type="ECO:0000256" key="9">
    <source>
        <dbReference type="PIRSR" id="PIRSR604574-2"/>
    </source>
</evidence>
<evidence type="ECO:0000256" key="6">
    <source>
        <dbReference type="ARBA" id="ARBA00023004"/>
    </source>
</evidence>
<dbReference type="GO" id="GO:1990931">
    <property type="term" value="F:mRNA N6-methyladenosine dioxygenase activity"/>
    <property type="evidence" value="ECO:0007669"/>
    <property type="project" value="UniProtKB-EC"/>
</dbReference>
<feature type="domain" description="Fe2OG dioxygenase" evidence="10">
    <location>
        <begin position="224"/>
        <end position="357"/>
    </location>
</feature>
<comment type="similarity">
    <text evidence="1">Belongs to the alkB family.</text>
</comment>
<dbReference type="GO" id="GO:0046872">
    <property type="term" value="F:metal ion binding"/>
    <property type="evidence" value="ECO:0007669"/>
    <property type="project" value="UniProtKB-KW"/>
</dbReference>
<dbReference type="GO" id="GO:0005737">
    <property type="term" value="C:cytoplasm"/>
    <property type="evidence" value="ECO:0007669"/>
    <property type="project" value="TreeGrafter"/>
</dbReference>
<dbReference type="AlphaFoldDB" id="A0A6A6WBM7"/>
<dbReference type="InterPro" id="IPR037151">
    <property type="entry name" value="AlkB-like_sf"/>
</dbReference>
<keyword evidence="12" id="KW-1185">Reference proteome</keyword>
<keyword evidence="7" id="KW-0843">Virulence</keyword>
<evidence type="ECO:0000256" key="7">
    <source>
        <dbReference type="ARBA" id="ARBA00023026"/>
    </source>
</evidence>
<dbReference type="Pfam" id="PF13532">
    <property type="entry name" value="2OG-FeII_Oxy_2"/>
    <property type="match status" value="1"/>
</dbReference>
<keyword evidence="4" id="KW-0223">Dioxygenase</keyword>
<dbReference type="FunFam" id="2.60.120.590:FF:000014">
    <property type="entry name" value="Oxidoreductase, 2OG-Fe(II) oxygenase family family"/>
    <property type="match status" value="1"/>
</dbReference>
<proteinExistence type="inferred from homology"/>
<protein>
    <recommendedName>
        <fullName evidence="2">mRNA N(6)-methyladenine demethylase</fullName>
        <ecNumber evidence="2">1.14.11.53</ecNumber>
    </recommendedName>
</protein>
<feature type="binding site" evidence="9">
    <location>
        <position position="304"/>
    </location>
    <ligand>
        <name>Fe cation</name>
        <dbReference type="ChEBI" id="CHEBI:24875"/>
        <note>catalytic</note>
    </ligand>
</feature>
<dbReference type="PROSITE" id="PS51471">
    <property type="entry name" value="FE2OG_OXY"/>
    <property type="match status" value="1"/>
</dbReference>
<keyword evidence="5" id="KW-0560">Oxidoreductase</keyword>
<evidence type="ECO:0000256" key="4">
    <source>
        <dbReference type="ARBA" id="ARBA00022964"/>
    </source>
</evidence>
<evidence type="ECO:0000313" key="11">
    <source>
        <dbReference type="EMBL" id="KAF2760232.1"/>
    </source>
</evidence>
<feature type="binding site" evidence="9">
    <location>
        <position position="242"/>
    </location>
    <ligand>
        <name>Fe cation</name>
        <dbReference type="ChEBI" id="CHEBI:24875"/>
        <note>catalytic</note>
    </ligand>
</feature>
<evidence type="ECO:0000256" key="3">
    <source>
        <dbReference type="ARBA" id="ARBA00022723"/>
    </source>
</evidence>
<dbReference type="GeneID" id="54486358"/>
<evidence type="ECO:0000256" key="1">
    <source>
        <dbReference type="ARBA" id="ARBA00007879"/>
    </source>
</evidence>
<dbReference type="SUPFAM" id="SSF51197">
    <property type="entry name" value="Clavaminate synthase-like"/>
    <property type="match status" value="1"/>
</dbReference>
<reference evidence="11" key="1">
    <citation type="journal article" date="2020" name="Stud. Mycol.">
        <title>101 Dothideomycetes genomes: a test case for predicting lifestyles and emergence of pathogens.</title>
        <authorList>
            <person name="Haridas S."/>
            <person name="Albert R."/>
            <person name="Binder M."/>
            <person name="Bloem J."/>
            <person name="Labutti K."/>
            <person name="Salamov A."/>
            <person name="Andreopoulos B."/>
            <person name="Baker S."/>
            <person name="Barry K."/>
            <person name="Bills G."/>
            <person name="Bluhm B."/>
            <person name="Cannon C."/>
            <person name="Castanera R."/>
            <person name="Culley D."/>
            <person name="Daum C."/>
            <person name="Ezra D."/>
            <person name="Gonzalez J."/>
            <person name="Henrissat B."/>
            <person name="Kuo A."/>
            <person name="Liang C."/>
            <person name="Lipzen A."/>
            <person name="Lutzoni F."/>
            <person name="Magnuson J."/>
            <person name="Mondo S."/>
            <person name="Nolan M."/>
            <person name="Ohm R."/>
            <person name="Pangilinan J."/>
            <person name="Park H.-J."/>
            <person name="Ramirez L."/>
            <person name="Alfaro M."/>
            <person name="Sun H."/>
            <person name="Tritt A."/>
            <person name="Yoshinaga Y."/>
            <person name="Zwiers L.-H."/>
            <person name="Turgeon B."/>
            <person name="Goodwin S."/>
            <person name="Spatafora J."/>
            <person name="Crous P."/>
            <person name="Grigoriev I."/>
        </authorList>
    </citation>
    <scope>NUCLEOTIDE SEQUENCE</scope>
    <source>
        <strain evidence="11">CBS 121739</strain>
    </source>
</reference>
<keyword evidence="6 9" id="KW-0408">Iron</keyword>
<dbReference type="InterPro" id="IPR004574">
    <property type="entry name" value="Alkb"/>
</dbReference>
<dbReference type="PANTHER" id="PTHR16557">
    <property type="entry name" value="ALKYLATED DNA REPAIR PROTEIN ALKB-RELATED"/>
    <property type="match status" value="1"/>
</dbReference>
<dbReference type="RefSeq" id="XP_033602683.1">
    <property type="nucleotide sequence ID" value="XM_033745304.1"/>
</dbReference>
<evidence type="ECO:0000256" key="8">
    <source>
        <dbReference type="ARBA" id="ARBA00047565"/>
    </source>
</evidence>
<evidence type="ECO:0000313" key="12">
    <source>
        <dbReference type="Proteomes" id="UP000799437"/>
    </source>
</evidence>
<dbReference type="EMBL" id="ML996568">
    <property type="protein sequence ID" value="KAF2760232.1"/>
    <property type="molecule type" value="Genomic_DNA"/>
</dbReference>
<keyword evidence="3 9" id="KW-0479">Metal-binding</keyword>
<accession>A0A6A6WBM7</accession>
<dbReference type="InterPro" id="IPR027450">
    <property type="entry name" value="AlkB-like"/>
</dbReference>
<dbReference type="Proteomes" id="UP000799437">
    <property type="component" value="Unassembled WGS sequence"/>
</dbReference>